<evidence type="ECO:0000313" key="3">
    <source>
        <dbReference type="Proteomes" id="UP000887013"/>
    </source>
</evidence>
<evidence type="ECO:0000313" key="2">
    <source>
        <dbReference type="EMBL" id="GFT39479.1"/>
    </source>
</evidence>
<gene>
    <name evidence="2" type="ORF">NPIL_560881</name>
</gene>
<dbReference type="AlphaFoldDB" id="A0A8X6TRG0"/>
<keyword evidence="3" id="KW-1185">Reference proteome</keyword>
<sequence>MTTEMEIAKQKRKAARATYSKTVNKLQEILAAESLDVDDLEIHLDQLTEKHKDLKRSDEIFLNLLQKKAGITQAEYEKEYEIAQDYYEKLSTFKIKVKKAIASAETENGSSASPNPTYHPADGAHAAAKAKQNLPEIRLPQFDGDPQIASVFLSTASPVRKVKYYGIRSKQFDSFLSPCRYSIPFTET</sequence>
<keyword evidence="1" id="KW-0175">Coiled coil</keyword>
<evidence type="ECO:0000256" key="1">
    <source>
        <dbReference type="SAM" id="Coils"/>
    </source>
</evidence>
<reference evidence="2" key="1">
    <citation type="submission" date="2020-08" db="EMBL/GenBank/DDBJ databases">
        <title>Multicomponent nature underlies the extraordinary mechanical properties of spider dragline silk.</title>
        <authorList>
            <person name="Kono N."/>
            <person name="Nakamura H."/>
            <person name="Mori M."/>
            <person name="Yoshida Y."/>
            <person name="Ohtoshi R."/>
            <person name="Malay A.D."/>
            <person name="Moran D.A.P."/>
            <person name="Tomita M."/>
            <person name="Numata K."/>
            <person name="Arakawa K."/>
        </authorList>
    </citation>
    <scope>NUCLEOTIDE SEQUENCE</scope>
</reference>
<dbReference type="Proteomes" id="UP000887013">
    <property type="component" value="Unassembled WGS sequence"/>
</dbReference>
<comment type="caution">
    <text evidence="2">The sequence shown here is derived from an EMBL/GenBank/DDBJ whole genome shotgun (WGS) entry which is preliminary data.</text>
</comment>
<organism evidence="2 3">
    <name type="scientific">Nephila pilipes</name>
    <name type="common">Giant wood spider</name>
    <name type="synonym">Nephila maculata</name>
    <dbReference type="NCBI Taxonomy" id="299642"/>
    <lineage>
        <taxon>Eukaryota</taxon>
        <taxon>Metazoa</taxon>
        <taxon>Ecdysozoa</taxon>
        <taxon>Arthropoda</taxon>
        <taxon>Chelicerata</taxon>
        <taxon>Arachnida</taxon>
        <taxon>Araneae</taxon>
        <taxon>Araneomorphae</taxon>
        <taxon>Entelegynae</taxon>
        <taxon>Araneoidea</taxon>
        <taxon>Nephilidae</taxon>
        <taxon>Nephila</taxon>
    </lineage>
</organism>
<protein>
    <submittedName>
        <fullName evidence="2">Uncharacterized protein</fullName>
    </submittedName>
</protein>
<dbReference type="EMBL" id="BMAW01063278">
    <property type="protein sequence ID" value="GFT39479.1"/>
    <property type="molecule type" value="Genomic_DNA"/>
</dbReference>
<name>A0A8X6TRG0_NEPPI</name>
<proteinExistence type="predicted"/>
<dbReference type="OrthoDB" id="6468082at2759"/>
<feature type="coiled-coil region" evidence="1">
    <location>
        <begin position="30"/>
        <end position="57"/>
    </location>
</feature>
<accession>A0A8X6TRG0</accession>